<dbReference type="RefSeq" id="WP_343058300.1">
    <property type="nucleotide sequence ID" value="NZ_JACHHG010000006.1"/>
</dbReference>
<dbReference type="InterPro" id="IPR050124">
    <property type="entry name" value="tRNA_CCA-adding_enzyme"/>
</dbReference>
<keyword evidence="3" id="KW-0418">Kinase</keyword>
<evidence type="ECO:0000256" key="1">
    <source>
        <dbReference type="ARBA" id="ARBA00022741"/>
    </source>
</evidence>
<dbReference type="PANTHER" id="PTHR47545">
    <property type="entry name" value="MULTIFUNCTIONAL CCA PROTEIN"/>
    <property type="match status" value="1"/>
</dbReference>
<accession>A0A841I255</accession>
<dbReference type="SUPFAM" id="SSF52540">
    <property type="entry name" value="P-loop containing nucleoside triphosphate hydrolases"/>
    <property type="match status" value="1"/>
</dbReference>
<dbReference type="Gene3D" id="3.40.50.300">
    <property type="entry name" value="P-loop containing nucleotide triphosphate hydrolases"/>
    <property type="match status" value="1"/>
</dbReference>
<dbReference type="Proteomes" id="UP000569951">
    <property type="component" value="Unassembled WGS sequence"/>
</dbReference>
<dbReference type="PANTHER" id="PTHR47545:SF1">
    <property type="entry name" value="MULTIFUNCTIONAL CCA PROTEIN"/>
    <property type="match status" value="1"/>
</dbReference>
<dbReference type="InterPro" id="IPR027417">
    <property type="entry name" value="P-loop_NTPase"/>
</dbReference>
<evidence type="ECO:0000313" key="3">
    <source>
        <dbReference type="EMBL" id="MBB6098418.1"/>
    </source>
</evidence>
<dbReference type="CDD" id="cd00077">
    <property type="entry name" value="HDc"/>
    <property type="match status" value="1"/>
</dbReference>
<dbReference type="SUPFAM" id="SSF109604">
    <property type="entry name" value="HD-domain/PDEase-like"/>
    <property type="match status" value="1"/>
</dbReference>
<keyword evidence="3" id="KW-0808">Transferase</keyword>
<evidence type="ECO:0000313" key="4">
    <source>
        <dbReference type="Proteomes" id="UP000569951"/>
    </source>
</evidence>
<dbReference type="GO" id="GO:0000166">
    <property type="term" value="F:nucleotide binding"/>
    <property type="evidence" value="ECO:0007669"/>
    <property type="project" value="UniProtKB-KW"/>
</dbReference>
<proteinExistence type="predicted"/>
<feature type="domain" description="HD" evidence="2">
    <location>
        <begin position="48"/>
        <end position="151"/>
    </location>
</feature>
<evidence type="ECO:0000259" key="2">
    <source>
        <dbReference type="Pfam" id="PF01966"/>
    </source>
</evidence>
<dbReference type="GO" id="GO:0016301">
    <property type="term" value="F:kinase activity"/>
    <property type="evidence" value="ECO:0007669"/>
    <property type="project" value="UniProtKB-KW"/>
</dbReference>
<keyword evidence="4" id="KW-1185">Reference proteome</keyword>
<dbReference type="EMBL" id="JACHHG010000006">
    <property type="protein sequence ID" value="MBB6098418.1"/>
    <property type="molecule type" value="Genomic_DNA"/>
</dbReference>
<dbReference type="InterPro" id="IPR003607">
    <property type="entry name" value="HD/PDEase_dom"/>
</dbReference>
<keyword evidence="1" id="KW-0547">Nucleotide-binding</keyword>
<dbReference type="Pfam" id="PF01966">
    <property type="entry name" value="HD"/>
    <property type="match status" value="1"/>
</dbReference>
<comment type="caution">
    <text evidence="3">The sequence shown here is derived from an EMBL/GenBank/DDBJ whole genome shotgun (WGS) entry which is preliminary data.</text>
</comment>
<name>A0A841I255_9DEIO</name>
<dbReference type="Gene3D" id="1.10.3090.10">
    <property type="entry name" value="cca-adding enzyme, domain 2"/>
    <property type="match status" value="1"/>
</dbReference>
<reference evidence="3 4" key="1">
    <citation type="submission" date="2020-08" db="EMBL/GenBank/DDBJ databases">
        <title>Genomic Encyclopedia of Type Strains, Phase IV (KMG-IV): sequencing the most valuable type-strain genomes for metagenomic binning, comparative biology and taxonomic classification.</title>
        <authorList>
            <person name="Goeker M."/>
        </authorList>
    </citation>
    <scope>NUCLEOTIDE SEQUENCE [LARGE SCALE GENOMIC DNA]</scope>
    <source>
        <strain evidence="3 4">DSM 21458</strain>
    </source>
</reference>
<gene>
    <name evidence="3" type="ORF">HNR42_001852</name>
</gene>
<dbReference type="AlphaFoldDB" id="A0A841I255"/>
<protein>
    <submittedName>
        <fullName evidence="3">Putative kinase</fullName>
    </submittedName>
</protein>
<dbReference type="InterPro" id="IPR006674">
    <property type="entry name" value="HD_domain"/>
</dbReference>
<dbReference type="Pfam" id="PF13671">
    <property type="entry name" value="AAA_33"/>
    <property type="match status" value="1"/>
</dbReference>
<sequence length="414" mass="46302">MRPLLQAVARGATPPLEAYLEALPEFDLLDRLRGTEQDPVWHAEGDVFEHTARVLACVYAGFGEQDSLHDRLSLALGAVLHDIAKPLVTRRDLVGGRERVVAPRHADRGRSYAAPRLLELGLPREVFVRVLSMIGHHHDPRKLVEDGAPEHRLRRLARLARPSDLYRLGRADLEGRVCPDLEAQLDTLELFRMACEDLDVWEGDPYHELRALLRAELPRLSPRACDHAFARGILDLEEGTVRSPYEVLARARARSGPLAHLYLTCGPSGSGKSAWTRERFPEATVVSLDQLRAELGRGRSDHGHEGQVLQEARRRLRTALARSETVVWEATGLTRARRAALFGLARDYGALVTQAVFEVPPSEAARRNFDREHAVHPAVLEAQLRSWEWPYADEAHLTESVDPYGKTLALEGGL</sequence>
<organism evidence="3 4">
    <name type="scientific">Deinobacterium chartae</name>
    <dbReference type="NCBI Taxonomy" id="521158"/>
    <lineage>
        <taxon>Bacteria</taxon>
        <taxon>Thermotogati</taxon>
        <taxon>Deinococcota</taxon>
        <taxon>Deinococci</taxon>
        <taxon>Deinococcales</taxon>
        <taxon>Deinococcaceae</taxon>
        <taxon>Deinobacterium</taxon>
    </lineage>
</organism>